<dbReference type="PANTHER" id="PTHR43047:SF9">
    <property type="entry name" value="HISTIDINE KINASE"/>
    <property type="match status" value="1"/>
</dbReference>
<evidence type="ECO:0000313" key="12">
    <source>
        <dbReference type="EMBL" id="QCO18676.1"/>
    </source>
</evidence>
<dbReference type="SMART" id="SM00448">
    <property type="entry name" value="REC"/>
    <property type="match status" value="1"/>
</dbReference>
<dbReference type="Gene3D" id="3.40.50.2300">
    <property type="match status" value="1"/>
</dbReference>
<dbReference type="SUPFAM" id="SSF47384">
    <property type="entry name" value="Homodimeric domain of signal transducing histidine kinase"/>
    <property type="match status" value="1"/>
</dbReference>
<dbReference type="PROSITE" id="PS50112">
    <property type="entry name" value="PAS"/>
    <property type="match status" value="1"/>
</dbReference>
<dbReference type="SMART" id="SM00065">
    <property type="entry name" value="GAF"/>
    <property type="match status" value="1"/>
</dbReference>
<dbReference type="Gene3D" id="3.30.565.10">
    <property type="entry name" value="Histidine kinase-like ATPase, C-terminal domain"/>
    <property type="match status" value="1"/>
</dbReference>
<dbReference type="AlphaFoldDB" id="A0A4D8RD78"/>
<dbReference type="InterPro" id="IPR036097">
    <property type="entry name" value="HisK_dim/P_sf"/>
</dbReference>
<dbReference type="InterPro" id="IPR000700">
    <property type="entry name" value="PAS-assoc_C"/>
</dbReference>
<dbReference type="InterPro" id="IPR001610">
    <property type="entry name" value="PAC"/>
</dbReference>
<comment type="catalytic activity">
    <reaction evidence="1">
        <text>ATP + protein L-histidine = ADP + protein N-phospho-L-histidine.</text>
        <dbReference type="EC" id="2.7.13.3"/>
    </reaction>
</comment>
<evidence type="ECO:0000259" key="11">
    <source>
        <dbReference type="PROSITE" id="PS50113"/>
    </source>
</evidence>
<dbReference type="InterPro" id="IPR003018">
    <property type="entry name" value="GAF"/>
</dbReference>
<geneLocation type="plasmid" evidence="12">
    <name>p2</name>
</geneLocation>
<dbReference type="Pfam" id="PF00512">
    <property type="entry name" value="HisKA"/>
    <property type="match status" value="1"/>
</dbReference>
<dbReference type="InterPro" id="IPR029016">
    <property type="entry name" value="GAF-like_dom_sf"/>
</dbReference>
<dbReference type="InterPro" id="IPR004358">
    <property type="entry name" value="Sig_transdc_His_kin-like_C"/>
</dbReference>
<name>A0A4D8RD78_AZOBR</name>
<dbReference type="InterPro" id="IPR013655">
    <property type="entry name" value="PAS_fold_3"/>
</dbReference>
<evidence type="ECO:0000256" key="7">
    <source>
        <dbReference type="SAM" id="MobiDB-lite"/>
    </source>
</evidence>
<feature type="domain" description="Histidine kinase" evidence="8">
    <location>
        <begin position="445"/>
        <end position="658"/>
    </location>
</feature>
<dbReference type="SMART" id="SM00091">
    <property type="entry name" value="PAS"/>
    <property type="match status" value="2"/>
</dbReference>
<proteinExistence type="predicted"/>
<dbReference type="EMBL" id="CP032347">
    <property type="protein sequence ID" value="QCO18676.1"/>
    <property type="molecule type" value="Genomic_DNA"/>
</dbReference>
<dbReference type="InterPro" id="IPR000014">
    <property type="entry name" value="PAS"/>
</dbReference>
<dbReference type="Pfam" id="PF02518">
    <property type="entry name" value="HATPase_c"/>
    <property type="match status" value="1"/>
</dbReference>
<evidence type="ECO:0000259" key="8">
    <source>
        <dbReference type="PROSITE" id="PS50109"/>
    </source>
</evidence>
<dbReference type="Proteomes" id="UP000298693">
    <property type="component" value="Plasmid p2"/>
</dbReference>
<feature type="modified residue" description="4-aspartylphosphate" evidence="6">
    <location>
        <position position="736"/>
    </location>
</feature>
<dbReference type="SUPFAM" id="SSF55781">
    <property type="entry name" value="GAF domain-like"/>
    <property type="match status" value="1"/>
</dbReference>
<dbReference type="InterPro" id="IPR011006">
    <property type="entry name" value="CheY-like_superfamily"/>
</dbReference>
<dbReference type="Gene3D" id="1.10.287.130">
    <property type="match status" value="1"/>
</dbReference>
<evidence type="ECO:0000259" key="10">
    <source>
        <dbReference type="PROSITE" id="PS50112"/>
    </source>
</evidence>
<evidence type="ECO:0000256" key="2">
    <source>
        <dbReference type="ARBA" id="ARBA00012438"/>
    </source>
</evidence>
<dbReference type="InterPro" id="IPR001789">
    <property type="entry name" value="Sig_transdc_resp-reg_receiver"/>
</dbReference>
<dbReference type="SMART" id="SM00387">
    <property type="entry name" value="HATPase_c"/>
    <property type="match status" value="1"/>
</dbReference>
<dbReference type="SMART" id="SM00388">
    <property type="entry name" value="HisKA"/>
    <property type="match status" value="1"/>
</dbReference>
<organism evidence="12 13">
    <name type="scientific">Azospirillum brasilense</name>
    <dbReference type="NCBI Taxonomy" id="192"/>
    <lineage>
        <taxon>Bacteria</taxon>
        <taxon>Pseudomonadati</taxon>
        <taxon>Pseudomonadota</taxon>
        <taxon>Alphaproteobacteria</taxon>
        <taxon>Rhodospirillales</taxon>
        <taxon>Azospirillaceae</taxon>
        <taxon>Azospirillum</taxon>
    </lineage>
</organism>
<sequence length="808" mass="88952">MPEGATLTSIEPPWPSNERARLDRLKCGGVTDTPPEAVFNRLARLGARHFRMPIVTVNLLDGTQELSKAGYGLETLPAERRLPFCPFAILGDAVLVVRDALEDERFADHEAVTGPPHLRFYAGAPLITPDGLRVGTFSLLDHQPHPEFSAEDERDLEEFARLAVHEMESQAAQRAAQAAELLLRDKNTLLESLLESVTDPIFTKDRERRFTLVNAATARLFGRTRDAVAGLTGGDLFPPEEAKRLDDLCGRVIATGREETVEEELPFPTEEGRRVLMISVMPLRDAGGSTTGVVGVARDITARKRAEEALRTSEARFRTLVDNTPLLMWINRSDGTPEYYNEELRAYTGQDPETMSAWQGFHPDDRPAYLELRTRSIAAGTPYQSNIRMRRADGAWRWHQCRVVPVREKGSIVSWIGTAVDIHDIRRAQQAAEEADRSKGRFLAAASHDLRQPMQSILLFAGALGPHVTGGAGQRALDRLQQGLDTLKDLLDSLLDVSRLDAGVVAPQIEEFPVADLLGPLSAAYAPLAEAKGLDWRVVPFTGTVRSDRVLLGRMLRNLVDNAIRYTDRGRVMVDCRPQGTRLCVEVHDTGLGIPPDQRERIFEEFHQIGNPERDRDQGLGLGLAIVRRLSRLLDHPVDLMSRPERGSIFSVSVPLVRHDAPRPPPPRSRMARDEGTAATGEGRLAVVVEDDAIVLMGLAAMLGEWGFDVLSAGSTGEALERLARGGRRPDIVLADYRLRQGRVGTEAILRIRDLFGADVPGLIVTGEIGPEPQRDAARHGLGLMHKPVTPRLLEAALARQLGAIGPA</sequence>
<dbReference type="GO" id="GO:0009927">
    <property type="term" value="F:histidine phosphotransfer kinase activity"/>
    <property type="evidence" value="ECO:0007669"/>
    <property type="project" value="TreeGrafter"/>
</dbReference>
<dbReference type="SUPFAM" id="SSF55785">
    <property type="entry name" value="PYP-like sensor domain (PAS domain)"/>
    <property type="match status" value="2"/>
</dbReference>
<dbReference type="InterPro" id="IPR036890">
    <property type="entry name" value="HATPase_C_sf"/>
</dbReference>
<evidence type="ECO:0000256" key="6">
    <source>
        <dbReference type="PROSITE-ProRule" id="PRU00169"/>
    </source>
</evidence>
<feature type="domain" description="PAC" evidence="11">
    <location>
        <begin position="261"/>
        <end position="312"/>
    </location>
</feature>
<dbReference type="Pfam" id="PF08447">
    <property type="entry name" value="PAS_3"/>
    <property type="match status" value="1"/>
</dbReference>
<keyword evidence="3 6" id="KW-0597">Phosphoprotein</keyword>
<dbReference type="PANTHER" id="PTHR43047">
    <property type="entry name" value="TWO-COMPONENT HISTIDINE PROTEIN KINASE"/>
    <property type="match status" value="1"/>
</dbReference>
<dbReference type="PROSITE" id="PS50109">
    <property type="entry name" value="HIS_KIN"/>
    <property type="match status" value="1"/>
</dbReference>
<dbReference type="InterPro" id="IPR005467">
    <property type="entry name" value="His_kinase_dom"/>
</dbReference>
<evidence type="ECO:0000256" key="4">
    <source>
        <dbReference type="ARBA" id="ARBA00022679"/>
    </source>
</evidence>
<dbReference type="CDD" id="cd00156">
    <property type="entry name" value="REC"/>
    <property type="match status" value="1"/>
</dbReference>
<feature type="region of interest" description="Disordered" evidence="7">
    <location>
        <begin position="657"/>
        <end position="678"/>
    </location>
</feature>
<dbReference type="Gene3D" id="3.30.450.20">
    <property type="entry name" value="PAS domain"/>
    <property type="match status" value="2"/>
</dbReference>
<feature type="domain" description="PAS" evidence="10">
    <location>
        <begin position="186"/>
        <end position="256"/>
    </location>
</feature>
<dbReference type="InterPro" id="IPR003594">
    <property type="entry name" value="HATPase_dom"/>
</dbReference>
<dbReference type="NCBIfam" id="TIGR00229">
    <property type="entry name" value="sensory_box"/>
    <property type="match status" value="2"/>
</dbReference>
<dbReference type="SUPFAM" id="SSF55874">
    <property type="entry name" value="ATPase domain of HSP90 chaperone/DNA topoisomerase II/histidine kinase"/>
    <property type="match status" value="1"/>
</dbReference>
<protein>
    <recommendedName>
        <fullName evidence="2">histidine kinase</fullName>
        <ecNumber evidence="2">2.7.13.3</ecNumber>
    </recommendedName>
</protein>
<feature type="domain" description="Response regulatory" evidence="9">
    <location>
        <begin position="685"/>
        <end position="802"/>
    </location>
</feature>
<evidence type="ECO:0000256" key="3">
    <source>
        <dbReference type="ARBA" id="ARBA00022553"/>
    </source>
</evidence>
<keyword evidence="5" id="KW-0418">Kinase</keyword>
<evidence type="ECO:0000313" key="13">
    <source>
        <dbReference type="Proteomes" id="UP000298693"/>
    </source>
</evidence>
<dbReference type="Pfam" id="PF01590">
    <property type="entry name" value="GAF"/>
    <property type="match status" value="1"/>
</dbReference>
<dbReference type="PROSITE" id="PS50110">
    <property type="entry name" value="RESPONSE_REGULATORY"/>
    <property type="match status" value="1"/>
</dbReference>
<dbReference type="Gene3D" id="3.30.450.40">
    <property type="match status" value="1"/>
</dbReference>
<reference evidence="12 13" key="1">
    <citation type="submission" date="2018-09" db="EMBL/GenBank/DDBJ databases">
        <title>Whole genome based analysis of evolution and adaptive divergence in Indian and Brazilian strains of Azospirillum brasilense.</title>
        <authorList>
            <person name="Singh C."/>
            <person name="Tripathi A.K."/>
        </authorList>
    </citation>
    <scope>NUCLEOTIDE SEQUENCE [LARGE SCALE GENOMIC DNA]</scope>
    <source>
        <strain evidence="12 13">MTCC4039</strain>
        <plasmid evidence="12 13">p2</plasmid>
    </source>
</reference>
<feature type="domain" description="PAC" evidence="11">
    <location>
        <begin position="383"/>
        <end position="434"/>
    </location>
</feature>
<dbReference type="GO" id="GO:0000155">
    <property type="term" value="F:phosphorelay sensor kinase activity"/>
    <property type="evidence" value="ECO:0007669"/>
    <property type="project" value="InterPro"/>
</dbReference>
<dbReference type="EC" id="2.7.13.3" evidence="2"/>
<keyword evidence="4" id="KW-0808">Transferase</keyword>
<keyword evidence="12" id="KW-0614">Plasmid</keyword>
<dbReference type="CDD" id="cd00082">
    <property type="entry name" value="HisKA"/>
    <property type="match status" value="1"/>
</dbReference>
<dbReference type="PROSITE" id="PS50113">
    <property type="entry name" value="PAC"/>
    <property type="match status" value="2"/>
</dbReference>
<accession>A0A4D8RD78</accession>
<dbReference type="Pfam" id="PF00072">
    <property type="entry name" value="Response_reg"/>
    <property type="match status" value="1"/>
</dbReference>
<dbReference type="SUPFAM" id="SSF52172">
    <property type="entry name" value="CheY-like"/>
    <property type="match status" value="1"/>
</dbReference>
<dbReference type="InterPro" id="IPR003661">
    <property type="entry name" value="HisK_dim/P_dom"/>
</dbReference>
<dbReference type="FunFam" id="3.30.450.20:FF:000099">
    <property type="entry name" value="Sensory box sensor histidine kinase"/>
    <property type="match status" value="1"/>
</dbReference>
<evidence type="ECO:0000256" key="5">
    <source>
        <dbReference type="ARBA" id="ARBA00022777"/>
    </source>
</evidence>
<dbReference type="PRINTS" id="PR00344">
    <property type="entry name" value="BCTRLSENSOR"/>
</dbReference>
<dbReference type="FunFam" id="3.30.565.10:FF:000049">
    <property type="entry name" value="Two-component sensor histidine kinase"/>
    <property type="match status" value="1"/>
</dbReference>
<dbReference type="Pfam" id="PF08448">
    <property type="entry name" value="PAS_4"/>
    <property type="match status" value="1"/>
</dbReference>
<dbReference type="GO" id="GO:0005886">
    <property type="term" value="C:plasma membrane"/>
    <property type="evidence" value="ECO:0007669"/>
    <property type="project" value="TreeGrafter"/>
</dbReference>
<dbReference type="InterPro" id="IPR013656">
    <property type="entry name" value="PAS_4"/>
</dbReference>
<dbReference type="InterPro" id="IPR035965">
    <property type="entry name" value="PAS-like_dom_sf"/>
</dbReference>
<evidence type="ECO:0000256" key="1">
    <source>
        <dbReference type="ARBA" id="ARBA00000085"/>
    </source>
</evidence>
<dbReference type="SMART" id="SM00086">
    <property type="entry name" value="PAC"/>
    <property type="match status" value="2"/>
</dbReference>
<gene>
    <name evidence="12" type="ORF">D3869_24255</name>
</gene>
<dbReference type="CDD" id="cd00130">
    <property type="entry name" value="PAS"/>
    <property type="match status" value="2"/>
</dbReference>
<evidence type="ECO:0000259" key="9">
    <source>
        <dbReference type="PROSITE" id="PS50110"/>
    </source>
</evidence>